<name>A0ABP1S666_9HEXA</name>
<evidence type="ECO:0000259" key="3">
    <source>
        <dbReference type="PROSITE" id="PS51733"/>
    </source>
</evidence>
<sequence length="430" mass="47885">MQSVLSKGVGVILRTASKHPHFFAPAATTTNSFILWETGFASHGASKQPLSSSPLRFYSAKAGLATAKDEPEKSVFISQSADIHTNLALEDWLYKNFNFENHQVLLLWRNDPCVVIGRHQNPWAEVDVNLAEESKLTIARRNSGGGCVYHDRGNLNCTFFTPRAGYDRKKNLEIICRALDRQFGLQAEVSPREDVTLHGYKQISGTAAKLGKNAYHHCTVLVDADLKKLSALLNPNTDGLESKATKSVKAPVKNLKAANDEVTVENALASIGYEYLRTYSDGNDGGEELIQKQRGFQMVNPTNEWFPGLDKIRSEFKSWDWNYGKTPEFSFQRSYPVGLGRDGNIAANISFRLNVVKGLIQLATLELPSEKQSLLDPNTFADLSAFINAIKDRPFHMGILATFEGLLFKRNNPVSLNVTHQRIRESLLNA</sequence>
<feature type="domain" description="BPL/LPL catalytic" evidence="3">
    <location>
        <begin position="99"/>
        <end position="283"/>
    </location>
</feature>
<protein>
    <recommendedName>
        <fullName evidence="3">BPL/LPL catalytic domain-containing protein</fullName>
    </recommendedName>
</protein>
<dbReference type="PANTHER" id="PTHR12561:SF3">
    <property type="entry name" value="LIPOYLTRANSFERASE 1, MITOCHONDRIAL"/>
    <property type="match status" value="1"/>
</dbReference>
<evidence type="ECO:0000256" key="1">
    <source>
        <dbReference type="ARBA" id="ARBA00005085"/>
    </source>
</evidence>
<dbReference type="InterPro" id="IPR045864">
    <property type="entry name" value="aa-tRNA-synth_II/BPL/LPL"/>
</dbReference>
<organism evidence="4 5">
    <name type="scientific">Orchesella dallaii</name>
    <dbReference type="NCBI Taxonomy" id="48710"/>
    <lineage>
        <taxon>Eukaryota</taxon>
        <taxon>Metazoa</taxon>
        <taxon>Ecdysozoa</taxon>
        <taxon>Arthropoda</taxon>
        <taxon>Hexapoda</taxon>
        <taxon>Collembola</taxon>
        <taxon>Entomobryomorpha</taxon>
        <taxon>Entomobryoidea</taxon>
        <taxon>Orchesellidae</taxon>
        <taxon>Orchesellinae</taxon>
        <taxon>Orchesella</taxon>
    </lineage>
</organism>
<reference evidence="4 5" key="1">
    <citation type="submission" date="2024-08" db="EMBL/GenBank/DDBJ databases">
        <authorList>
            <person name="Cucini C."/>
            <person name="Frati F."/>
        </authorList>
    </citation>
    <scope>NUCLEOTIDE SEQUENCE [LARGE SCALE GENOMIC DNA]</scope>
</reference>
<dbReference type="Gene3D" id="3.30.930.10">
    <property type="entry name" value="Bira Bifunctional Protein, Domain 2"/>
    <property type="match status" value="1"/>
</dbReference>
<dbReference type="CDD" id="cd16443">
    <property type="entry name" value="LplA"/>
    <property type="match status" value="1"/>
</dbReference>
<comment type="pathway">
    <text evidence="1">Protein modification; protein lipoylation via exogenous pathway; protein N(6)-(lipoyl)lysine from lipoate: step 2/2.</text>
</comment>
<dbReference type="NCBIfam" id="TIGR00545">
    <property type="entry name" value="lipoyltrans"/>
    <property type="match status" value="1"/>
</dbReference>
<dbReference type="Proteomes" id="UP001642540">
    <property type="component" value="Unassembled WGS sequence"/>
</dbReference>
<comment type="caution">
    <text evidence="4">The sequence shown here is derived from an EMBL/GenBank/DDBJ whole genome shotgun (WGS) entry which is preliminary data.</text>
</comment>
<dbReference type="Gene3D" id="3.30.390.50">
    <property type="entry name" value="CO dehydrogenase flavoprotein, C-terminal domain"/>
    <property type="match status" value="1"/>
</dbReference>
<proteinExistence type="inferred from homology"/>
<dbReference type="PROSITE" id="PS51733">
    <property type="entry name" value="BPL_LPL_CATALYTIC"/>
    <property type="match status" value="1"/>
</dbReference>
<evidence type="ECO:0000256" key="2">
    <source>
        <dbReference type="ARBA" id="ARBA00008242"/>
    </source>
</evidence>
<accession>A0ABP1S666</accession>
<dbReference type="EMBL" id="CAXLJM020000160">
    <property type="protein sequence ID" value="CAL8144253.1"/>
    <property type="molecule type" value="Genomic_DNA"/>
</dbReference>
<dbReference type="PANTHER" id="PTHR12561">
    <property type="entry name" value="LIPOATE-PROTEIN LIGASE"/>
    <property type="match status" value="1"/>
</dbReference>
<evidence type="ECO:0000313" key="5">
    <source>
        <dbReference type="Proteomes" id="UP001642540"/>
    </source>
</evidence>
<gene>
    <name evidence="4" type="ORF">ODALV1_LOCUS30137</name>
</gene>
<dbReference type="Pfam" id="PF21948">
    <property type="entry name" value="LplA-B_cat"/>
    <property type="match status" value="1"/>
</dbReference>
<dbReference type="SUPFAM" id="SSF55681">
    <property type="entry name" value="Class II aaRS and biotin synthetases"/>
    <property type="match status" value="1"/>
</dbReference>
<keyword evidence="5" id="KW-1185">Reference proteome</keyword>
<dbReference type="InterPro" id="IPR004562">
    <property type="entry name" value="LipoylTrfase_LipoateP_Ligase"/>
</dbReference>
<comment type="similarity">
    <text evidence="2">Belongs to the LplA family.</text>
</comment>
<dbReference type="InterPro" id="IPR004143">
    <property type="entry name" value="BPL_LPL_catalytic"/>
</dbReference>
<evidence type="ECO:0000313" key="4">
    <source>
        <dbReference type="EMBL" id="CAL8144253.1"/>
    </source>
</evidence>